<reference evidence="2 3" key="1">
    <citation type="journal article" date="2014" name="Nature">
        <title>An environmental bacterial taxon with a large and distinct metabolic repertoire.</title>
        <authorList>
            <person name="Wilson M.C."/>
            <person name="Mori T."/>
            <person name="Ruckert C."/>
            <person name="Uria A.R."/>
            <person name="Helf M.J."/>
            <person name="Takada K."/>
            <person name="Gernert C."/>
            <person name="Steffens U.A."/>
            <person name="Heycke N."/>
            <person name="Schmitt S."/>
            <person name="Rinke C."/>
            <person name="Helfrich E.J."/>
            <person name="Brachmann A.O."/>
            <person name="Gurgui C."/>
            <person name="Wakimoto T."/>
            <person name="Kracht M."/>
            <person name="Crusemann M."/>
            <person name="Hentschel U."/>
            <person name="Abe I."/>
            <person name="Matsunaga S."/>
            <person name="Kalinowski J."/>
            <person name="Takeyama H."/>
            <person name="Piel J."/>
        </authorList>
    </citation>
    <scope>NUCLEOTIDE SEQUENCE [LARGE SCALE GENOMIC DNA]</scope>
    <source>
        <strain evidence="3">TSY2</strain>
    </source>
</reference>
<organism evidence="2 3">
    <name type="scientific">Candidatus Entotheonella gemina</name>
    <dbReference type="NCBI Taxonomy" id="1429439"/>
    <lineage>
        <taxon>Bacteria</taxon>
        <taxon>Pseudomonadati</taxon>
        <taxon>Nitrospinota/Tectimicrobiota group</taxon>
        <taxon>Candidatus Tectimicrobiota</taxon>
        <taxon>Candidatus Entotheonellia</taxon>
        <taxon>Candidatus Entotheonellales</taxon>
        <taxon>Candidatus Entotheonellaceae</taxon>
        <taxon>Candidatus Entotheonella</taxon>
    </lineage>
</organism>
<dbReference type="SUPFAM" id="SSF54593">
    <property type="entry name" value="Glyoxalase/Bleomycin resistance protein/Dihydroxybiphenyl dioxygenase"/>
    <property type="match status" value="1"/>
</dbReference>
<dbReference type="PANTHER" id="PTHR36503">
    <property type="entry name" value="BLR2520 PROTEIN"/>
    <property type="match status" value="1"/>
</dbReference>
<dbReference type="EMBL" id="AZHX01000657">
    <property type="protein sequence ID" value="ETX06594.1"/>
    <property type="molecule type" value="Genomic_DNA"/>
</dbReference>
<feature type="domain" description="VOC" evidence="1">
    <location>
        <begin position="4"/>
        <end position="114"/>
    </location>
</feature>
<proteinExistence type="predicted"/>
<dbReference type="InterPro" id="IPR037523">
    <property type="entry name" value="VOC_core"/>
</dbReference>
<dbReference type="PROSITE" id="PS51819">
    <property type="entry name" value="VOC"/>
    <property type="match status" value="1"/>
</dbReference>
<name>W4M8A0_9BACT</name>
<comment type="caution">
    <text evidence="2">The sequence shown here is derived from an EMBL/GenBank/DDBJ whole genome shotgun (WGS) entry which is preliminary data.</text>
</comment>
<keyword evidence="3" id="KW-1185">Reference proteome</keyword>
<accession>W4M8A0</accession>
<dbReference type="PANTHER" id="PTHR36503:SF3">
    <property type="entry name" value="BLR0126 PROTEIN"/>
    <property type="match status" value="1"/>
</dbReference>
<dbReference type="AlphaFoldDB" id="W4M8A0"/>
<dbReference type="InterPro" id="IPR004360">
    <property type="entry name" value="Glyas_Fos-R_dOase_dom"/>
</dbReference>
<protein>
    <submittedName>
        <fullName evidence="2">Glyoxalase</fullName>
    </submittedName>
</protein>
<gene>
    <name evidence="2" type="ORF">ETSY2_16195</name>
</gene>
<sequence>MIQRLSAITFAVRDMPAAVSFYSTFGFNVVYGGPEAAFTSLHMGEAYVNLTLQPDYTPLWWGRVIFHVDDVDALYHTITSQGLTPANPPRDAPWGERFFHIVDPDGNELSFAKPLAPSVC</sequence>
<evidence type="ECO:0000313" key="2">
    <source>
        <dbReference type="EMBL" id="ETX06594.1"/>
    </source>
</evidence>
<dbReference type="HOGENOM" id="CLU_046006_18_2_7"/>
<evidence type="ECO:0000259" key="1">
    <source>
        <dbReference type="PROSITE" id="PS51819"/>
    </source>
</evidence>
<dbReference type="Gene3D" id="3.10.180.10">
    <property type="entry name" value="2,3-Dihydroxybiphenyl 1,2-Dioxygenase, domain 1"/>
    <property type="match status" value="1"/>
</dbReference>
<evidence type="ECO:0000313" key="3">
    <source>
        <dbReference type="Proteomes" id="UP000019140"/>
    </source>
</evidence>
<dbReference type="InterPro" id="IPR029068">
    <property type="entry name" value="Glyas_Bleomycin-R_OHBP_Dase"/>
</dbReference>
<dbReference type="Pfam" id="PF00903">
    <property type="entry name" value="Glyoxalase"/>
    <property type="match status" value="1"/>
</dbReference>
<dbReference type="Proteomes" id="UP000019140">
    <property type="component" value="Unassembled WGS sequence"/>
</dbReference>